<feature type="domain" description="PiggyBac transposable element-derived protein" evidence="2">
    <location>
        <begin position="98"/>
        <end position="232"/>
    </location>
</feature>
<dbReference type="PANTHER" id="PTHR47272:SF1">
    <property type="entry name" value="PIGGYBAC TRANSPOSABLE ELEMENT-DERIVED PROTEIN 3-LIKE"/>
    <property type="match status" value="1"/>
</dbReference>
<gene>
    <name evidence="3" type="ORF">AVEN_146082_1</name>
</gene>
<dbReference type="OrthoDB" id="6771323at2759"/>
<keyword evidence="4" id="KW-1185">Reference proteome</keyword>
<evidence type="ECO:0000256" key="1">
    <source>
        <dbReference type="SAM" id="MobiDB-lite"/>
    </source>
</evidence>
<proteinExistence type="predicted"/>
<feature type="region of interest" description="Disordered" evidence="1">
    <location>
        <begin position="12"/>
        <end position="62"/>
    </location>
</feature>
<feature type="non-terminal residue" evidence="3">
    <location>
        <position position="233"/>
    </location>
</feature>
<dbReference type="PANTHER" id="PTHR47272">
    <property type="entry name" value="DDE_TNP_1_7 DOMAIN-CONTAINING PROTEIN"/>
    <property type="match status" value="1"/>
</dbReference>
<name>A0A4Y2MPB3_ARAVE</name>
<sequence>ILCPEEIEELLQNSDLSDISDDGDDGWPLIVNEEDIDSSDSSSDEDHSTTQSSSNTSVTEEINGKKKIERLVWKKKKMTQKTSCFQDDVSDVSEPLSPLASFFEYLNEEFFEEVAAQTNLYSVQQSLKSMNTNAKKIIRLVGLHVWMGTLKFPQAKLYWSRNLSLECFSEAMTRDRFFTLRQNLHFVDNLAPHNDNDKLWKVQPFLKAIKEKCLSLPHPKQISLDEQMIPFTG</sequence>
<comment type="caution">
    <text evidence="3">The sequence shown here is derived from an EMBL/GenBank/DDBJ whole genome shotgun (WGS) entry which is preliminary data.</text>
</comment>
<feature type="non-terminal residue" evidence="3">
    <location>
        <position position="1"/>
    </location>
</feature>
<dbReference type="InterPro" id="IPR029526">
    <property type="entry name" value="PGBD"/>
</dbReference>
<evidence type="ECO:0000313" key="4">
    <source>
        <dbReference type="Proteomes" id="UP000499080"/>
    </source>
</evidence>
<feature type="compositionally biased region" description="Low complexity" evidence="1">
    <location>
        <begin position="49"/>
        <end position="59"/>
    </location>
</feature>
<accession>A0A4Y2MPB3</accession>
<protein>
    <recommendedName>
        <fullName evidence="2">PiggyBac transposable element-derived protein domain-containing protein</fullName>
    </recommendedName>
</protein>
<dbReference type="Pfam" id="PF13843">
    <property type="entry name" value="DDE_Tnp_1_7"/>
    <property type="match status" value="1"/>
</dbReference>
<organism evidence="3 4">
    <name type="scientific">Araneus ventricosus</name>
    <name type="common">Orbweaver spider</name>
    <name type="synonym">Epeira ventricosa</name>
    <dbReference type="NCBI Taxonomy" id="182803"/>
    <lineage>
        <taxon>Eukaryota</taxon>
        <taxon>Metazoa</taxon>
        <taxon>Ecdysozoa</taxon>
        <taxon>Arthropoda</taxon>
        <taxon>Chelicerata</taxon>
        <taxon>Arachnida</taxon>
        <taxon>Araneae</taxon>
        <taxon>Araneomorphae</taxon>
        <taxon>Entelegynae</taxon>
        <taxon>Araneoidea</taxon>
        <taxon>Araneidae</taxon>
        <taxon>Araneus</taxon>
    </lineage>
</organism>
<dbReference type="EMBL" id="BGPR01124207">
    <property type="protein sequence ID" value="GBN29011.1"/>
    <property type="molecule type" value="Genomic_DNA"/>
</dbReference>
<dbReference type="AlphaFoldDB" id="A0A4Y2MPB3"/>
<evidence type="ECO:0000259" key="2">
    <source>
        <dbReference type="Pfam" id="PF13843"/>
    </source>
</evidence>
<dbReference type="Proteomes" id="UP000499080">
    <property type="component" value="Unassembled WGS sequence"/>
</dbReference>
<evidence type="ECO:0000313" key="3">
    <source>
        <dbReference type="EMBL" id="GBN29011.1"/>
    </source>
</evidence>
<reference evidence="3 4" key="1">
    <citation type="journal article" date="2019" name="Sci. Rep.">
        <title>Orb-weaving spider Araneus ventricosus genome elucidates the spidroin gene catalogue.</title>
        <authorList>
            <person name="Kono N."/>
            <person name="Nakamura H."/>
            <person name="Ohtoshi R."/>
            <person name="Moran D.A.P."/>
            <person name="Shinohara A."/>
            <person name="Yoshida Y."/>
            <person name="Fujiwara M."/>
            <person name="Mori M."/>
            <person name="Tomita M."/>
            <person name="Arakawa K."/>
        </authorList>
    </citation>
    <scope>NUCLEOTIDE SEQUENCE [LARGE SCALE GENOMIC DNA]</scope>
</reference>